<sequence>MEEFILHVNIGSSDAEKEEDYDDDEEQNCEHLDPKNKQHPELKQKLFFAITADPALLNFYGKEKYIKIDDCRKILKGLFLYGKDTTRAENRANELYKGDSWFGSESEQTWKKCSDSKRKQRRVSESPGRVEASQEDKKKRKRAGKGKTGRQEEEEEEEVFGTSKKTARSPEVEKKSGREMEKILEKLEEVKREIREEIKELRKENQEVKREIEQLREEFKNKEKMDTLAAHRCGLMSSGQTGWG</sequence>
<dbReference type="Proteomes" id="UP000719412">
    <property type="component" value="Unassembled WGS sequence"/>
</dbReference>
<proteinExistence type="predicted"/>
<evidence type="ECO:0000313" key="2">
    <source>
        <dbReference type="EMBL" id="KAH0816259.1"/>
    </source>
</evidence>
<feature type="compositionally biased region" description="Basic and acidic residues" evidence="1">
    <location>
        <begin position="168"/>
        <end position="178"/>
    </location>
</feature>
<feature type="region of interest" description="Disordered" evidence="1">
    <location>
        <begin position="112"/>
        <end position="178"/>
    </location>
</feature>
<feature type="compositionally biased region" description="Basic residues" evidence="1">
    <location>
        <begin position="138"/>
        <end position="148"/>
    </location>
</feature>
<evidence type="ECO:0000313" key="3">
    <source>
        <dbReference type="Proteomes" id="UP000719412"/>
    </source>
</evidence>
<name>A0A8J6HKD5_TENMO</name>
<reference evidence="2" key="2">
    <citation type="submission" date="2021-08" db="EMBL/GenBank/DDBJ databases">
        <authorList>
            <person name="Eriksson T."/>
        </authorList>
    </citation>
    <scope>NUCLEOTIDE SEQUENCE</scope>
    <source>
        <strain evidence="2">Stoneville</strain>
        <tissue evidence="2">Whole head</tissue>
    </source>
</reference>
<feature type="region of interest" description="Disordered" evidence="1">
    <location>
        <begin position="1"/>
        <end position="36"/>
    </location>
</feature>
<comment type="caution">
    <text evidence="2">The sequence shown here is derived from an EMBL/GenBank/DDBJ whole genome shotgun (WGS) entry which is preliminary data.</text>
</comment>
<protein>
    <submittedName>
        <fullName evidence="2">Uncharacterized protein</fullName>
    </submittedName>
</protein>
<evidence type="ECO:0000256" key="1">
    <source>
        <dbReference type="SAM" id="MobiDB-lite"/>
    </source>
</evidence>
<organism evidence="2 3">
    <name type="scientific">Tenebrio molitor</name>
    <name type="common">Yellow mealworm beetle</name>
    <dbReference type="NCBI Taxonomy" id="7067"/>
    <lineage>
        <taxon>Eukaryota</taxon>
        <taxon>Metazoa</taxon>
        <taxon>Ecdysozoa</taxon>
        <taxon>Arthropoda</taxon>
        <taxon>Hexapoda</taxon>
        <taxon>Insecta</taxon>
        <taxon>Pterygota</taxon>
        <taxon>Neoptera</taxon>
        <taxon>Endopterygota</taxon>
        <taxon>Coleoptera</taxon>
        <taxon>Polyphaga</taxon>
        <taxon>Cucujiformia</taxon>
        <taxon>Tenebrionidae</taxon>
        <taxon>Tenebrio</taxon>
    </lineage>
</organism>
<keyword evidence="3" id="KW-1185">Reference proteome</keyword>
<dbReference type="EMBL" id="JABDTM020021812">
    <property type="protein sequence ID" value="KAH0816259.1"/>
    <property type="molecule type" value="Genomic_DNA"/>
</dbReference>
<dbReference type="AlphaFoldDB" id="A0A8J6HKD5"/>
<reference evidence="2" key="1">
    <citation type="journal article" date="2020" name="J Insects Food Feed">
        <title>The yellow mealworm (Tenebrio molitor) genome: a resource for the emerging insects as food and feed industry.</title>
        <authorList>
            <person name="Eriksson T."/>
            <person name="Andere A."/>
            <person name="Kelstrup H."/>
            <person name="Emery V."/>
            <person name="Picard C."/>
        </authorList>
    </citation>
    <scope>NUCLEOTIDE SEQUENCE</scope>
    <source>
        <strain evidence="2">Stoneville</strain>
        <tissue evidence="2">Whole head</tissue>
    </source>
</reference>
<gene>
    <name evidence="2" type="ORF">GEV33_006532</name>
</gene>
<feature type="compositionally biased region" description="Acidic residues" evidence="1">
    <location>
        <begin position="16"/>
        <end position="27"/>
    </location>
</feature>
<accession>A0A8J6HKD5</accession>